<feature type="compositionally biased region" description="Polar residues" evidence="1">
    <location>
        <begin position="207"/>
        <end position="225"/>
    </location>
</feature>
<proteinExistence type="predicted"/>
<organism evidence="2 3">
    <name type="scientific">Riccia fluitans</name>
    <dbReference type="NCBI Taxonomy" id="41844"/>
    <lineage>
        <taxon>Eukaryota</taxon>
        <taxon>Viridiplantae</taxon>
        <taxon>Streptophyta</taxon>
        <taxon>Embryophyta</taxon>
        <taxon>Marchantiophyta</taxon>
        <taxon>Marchantiopsida</taxon>
        <taxon>Marchantiidae</taxon>
        <taxon>Marchantiales</taxon>
        <taxon>Ricciaceae</taxon>
        <taxon>Riccia</taxon>
    </lineage>
</organism>
<evidence type="ECO:0000313" key="2">
    <source>
        <dbReference type="EMBL" id="KAL2621327.1"/>
    </source>
</evidence>
<feature type="compositionally biased region" description="Basic and acidic residues" evidence="1">
    <location>
        <begin position="1"/>
        <end position="12"/>
    </location>
</feature>
<sequence>MASGSYRREGKSLELPGKAPGGGRTHATTATTTTLGSKSHQTILPFVEPLIPRPSKYKEFGLPDPKELSIKVMEQFILFRGQKNNVEGVWCKWCGKEYGHNVTRLTQHFTSQFAPRQRGNMELPTFRREGSNMHIKGCERASQQLKFKICALNNREHQRAAELASLHDMKSTSRALDKEEREIESAFPGSIRGEPSSAYAGGPQGSDARQPTSNFSSPSSVANAGSQGGDREENVQPDGILPTEEIRRYSIVDEIDTRKARALGVSEERLTNLASRFGVEHFPQVALNVPDVTLSIKKTRILKEIYNMPIERGDTQDISRPQKRAKPSFSRLKPMELSGSFQPTKDCTRPASPTRDNSPCLHREKSHPPHF</sequence>
<accession>A0ABD1Y3K0</accession>
<name>A0ABD1Y3K0_9MARC</name>
<keyword evidence="3" id="KW-1185">Reference proteome</keyword>
<dbReference type="Proteomes" id="UP001605036">
    <property type="component" value="Unassembled WGS sequence"/>
</dbReference>
<comment type="caution">
    <text evidence="2">The sequence shown here is derived from an EMBL/GenBank/DDBJ whole genome shotgun (WGS) entry which is preliminary data.</text>
</comment>
<reference evidence="2 3" key="1">
    <citation type="submission" date="2024-09" db="EMBL/GenBank/DDBJ databases">
        <title>Chromosome-scale assembly of Riccia fluitans.</title>
        <authorList>
            <person name="Paukszto L."/>
            <person name="Sawicki J."/>
            <person name="Karawczyk K."/>
            <person name="Piernik-Szablinska J."/>
            <person name="Szczecinska M."/>
            <person name="Mazdziarz M."/>
        </authorList>
    </citation>
    <scope>NUCLEOTIDE SEQUENCE [LARGE SCALE GENOMIC DNA]</scope>
    <source>
        <strain evidence="2">Rf_01</strain>
        <tissue evidence="2">Aerial parts of the thallus</tissue>
    </source>
</reference>
<feature type="compositionally biased region" description="Basic and acidic residues" evidence="1">
    <location>
        <begin position="361"/>
        <end position="371"/>
    </location>
</feature>
<feature type="compositionally biased region" description="Low complexity" evidence="1">
    <location>
        <begin position="25"/>
        <end position="34"/>
    </location>
</feature>
<dbReference type="EMBL" id="JBHFFA010000006">
    <property type="protein sequence ID" value="KAL2621327.1"/>
    <property type="molecule type" value="Genomic_DNA"/>
</dbReference>
<feature type="region of interest" description="Disordered" evidence="1">
    <location>
        <begin position="185"/>
        <end position="242"/>
    </location>
</feature>
<gene>
    <name evidence="2" type="ORF">R1flu_001532</name>
</gene>
<evidence type="ECO:0008006" key="4">
    <source>
        <dbReference type="Google" id="ProtNLM"/>
    </source>
</evidence>
<evidence type="ECO:0000313" key="3">
    <source>
        <dbReference type="Proteomes" id="UP001605036"/>
    </source>
</evidence>
<feature type="region of interest" description="Disordered" evidence="1">
    <location>
        <begin position="313"/>
        <end position="371"/>
    </location>
</feature>
<feature type="region of interest" description="Disordered" evidence="1">
    <location>
        <begin position="1"/>
        <end position="38"/>
    </location>
</feature>
<protein>
    <recommendedName>
        <fullName evidence="4">BED-type domain-containing protein</fullName>
    </recommendedName>
</protein>
<evidence type="ECO:0000256" key="1">
    <source>
        <dbReference type="SAM" id="MobiDB-lite"/>
    </source>
</evidence>
<dbReference type="AlphaFoldDB" id="A0ABD1Y3K0"/>